<dbReference type="PANTHER" id="PTHR31891">
    <property type="entry name" value="FORMAMIDASE C869.04-RELATED"/>
    <property type="match status" value="1"/>
</dbReference>
<dbReference type="Proteomes" id="UP001333996">
    <property type="component" value="Unassembled WGS sequence"/>
</dbReference>
<dbReference type="SUPFAM" id="SSF141130">
    <property type="entry name" value="Acetamidase/Formamidase-like"/>
    <property type="match status" value="1"/>
</dbReference>
<evidence type="ECO:0000256" key="1">
    <source>
        <dbReference type="SAM" id="MobiDB-lite"/>
    </source>
</evidence>
<name>A0ABU7FQN4_9ACTN</name>
<dbReference type="InterPro" id="IPR004304">
    <property type="entry name" value="FmdA_AmdA"/>
</dbReference>
<evidence type="ECO:0000313" key="3">
    <source>
        <dbReference type="Proteomes" id="UP001333996"/>
    </source>
</evidence>
<organism evidence="2 3">
    <name type="scientific">Streptomyces chiangmaiensis</name>
    <dbReference type="NCBI Taxonomy" id="766497"/>
    <lineage>
        <taxon>Bacteria</taxon>
        <taxon>Bacillati</taxon>
        <taxon>Actinomycetota</taxon>
        <taxon>Actinomycetes</taxon>
        <taxon>Kitasatosporales</taxon>
        <taxon>Streptomycetaceae</taxon>
        <taxon>Streptomyces</taxon>
    </lineage>
</organism>
<accession>A0ABU7FQN4</accession>
<comment type="caution">
    <text evidence="2">The sequence shown here is derived from an EMBL/GenBank/DDBJ whole genome shotgun (WGS) entry which is preliminary data.</text>
</comment>
<protein>
    <submittedName>
        <fullName evidence="2">Acetamidase/formamidase family protein</fullName>
    </submittedName>
</protein>
<keyword evidence="3" id="KW-1185">Reference proteome</keyword>
<proteinExistence type="predicted"/>
<gene>
    <name evidence="2" type="ORF">VXC91_31905</name>
</gene>
<dbReference type="Gene3D" id="2.60.120.580">
    <property type="entry name" value="Acetamidase/Formamidase-like domains"/>
    <property type="match status" value="2"/>
</dbReference>
<reference evidence="2" key="1">
    <citation type="submission" date="2024-01" db="EMBL/GenBank/DDBJ databases">
        <title>First draft genome sequence data of TA4-1, the type strain of Gram-positive actinobacterium Streptomyces chiangmaiensis.</title>
        <authorList>
            <person name="Yasawong M."/>
            <person name="Nantapong N."/>
        </authorList>
    </citation>
    <scope>NUCLEOTIDE SEQUENCE</scope>
    <source>
        <strain evidence="2">TA4-1</strain>
    </source>
</reference>
<dbReference type="PANTHER" id="PTHR31891:SF1">
    <property type="entry name" value="FORMAMIDASE C869.04-RELATED"/>
    <property type="match status" value="1"/>
</dbReference>
<feature type="compositionally biased region" description="Basic and acidic residues" evidence="1">
    <location>
        <begin position="486"/>
        <end position="495"/>
    </location>
</feature>
<feature type="region of interest" description="Disordered" evidence="1">
    <location>
        <begin position="372"/>
        <end position="505"/>
    </location>
</feature>
<dbReference type="RefSeq" id="WP_329510828.1">
    <property type="nucleotide sequence ID" value="NZ_BAAAYZ010000057.1"/>
</dbReference>
<dbReference type="Pfam" id="PF03069">
    <property type="entry name" value="FmdA_AmdA"/>
    <property type="match status" value="1"/>
</dbReference>
<feature type="compositionally biased region" description="Low complexity" evidence="1">
    <location>
        <begin position="407"/>
        <end position="418"/>
    </location>
</feature>
<evidence type="ECO:0000313" key="2">
    <source>
        <dbReference type="EMBL" id="MED7826430.1"/>
    </source>
</evidence>
<sequence>MLLSPRRASALVPGSAKVPPIAKASALPNEILQPGKGPIHGQHYLHSLPDQVRWGYVPALGAAPVLRMRSEETVTVDSISHEGLLEDQGRDPIAFFGSHGVPADQVLSDAIAVARHYTRTRRSFDVDGPHVVTGPVYVEGARPGDVLKIEVLSLLLRVPYGVVSNRHGLGALARKPGGGPPAGITLNEVMPPVSTDGRATRNPLDYGDVFEFTPVRRGRDGGPVGVLPVGTSGQAAFPLHPHMGMMGVAFASVDALTAPQLNSIPPTLGAGNIDIRLLGEGATFYVPVFSEGALFYTGDSHMAMGNGEVALTAMEGSLRTTFRLTVCKKGSGDAPSVAFYYPFAETPQAWVAVGLSDPDGSQHGQCQTLRHPDRLLPLPQGRQRPPGVGRRAGRPGRLHHPGGRLGTSGSSVVTGSPRCPGPAPGLGGAVPPRRRGCALGGGQRPPAVQTPGSPRPMIPTPATRPVETSGTGEFLRAGSTPLLGDDGQKVDPCRRRNDRRRGQPLAHRALPVRLFGQDIHEHFR</sequence>
<dbReference type="EMBL" id="JAYWVC010000157">
    <property type="protein sequence ID" value="MED7826430.1"/>
    <property type="molecule type" value="Genomic_DNA"/>
</dbReference>
<feature type="compositionally biased region" description="Low complexity" evidence="1">
    <location>
        <begin position="375"/>
        <end position="389"/>
    </location>
</feature>
<feature type="compositionally biased region" description="Basic residues" evidence="1">
    <location>
        <begin position="391"/>
        <end position="402"/>
    </location>
</feature>